<comment type="similarity">
    <text evidence="1">Belongs to the GDA1/CD39 NTPase family.</text>
</comment>
<evidence type="ECO:0000256" key="6">
    <source>
        <dbReference type="SAM" id="Phobius"/>
    </source>
</evidence>
<comment type="caution">
    <text evidence="7">The sequence shown here is derived from an EMBL/GenBank/DDBJ whole genome shotgun (WGS) entry which is preliminary data.</text>
</comment>
<dbReference type="Gene3D" id="3.30.420.40">
    <property type="match status" value="1"/>
</dbReference>
<dbReference type="Gene3D" id="3.30.420.150">
    <property type="entry name" value="Exopolyphosphatase. Domain 2"/>
    <property type="match status" value="1"/>
</dbReference>
<dbReference type="InterPro" id="IPR000407">
    <property type="entry name" value="GDA1_CD39_NTPase"/>
</dbReference>
<keyword evidence="8" id="KW-1185">Reference proteome</keyword>
<evidence type="ECO:0000256" key="4">
    <source>
        <dbReference type="PIRSR" id="PIRSR600407-2"/>
    </source>
</evidence>
<feature type="compositionally biased region" description="Polar residues" evidence="5">
    <location>
        <begin position="555"/>
        <end position="564"/>
    </location>
</feature>
<feature type="compositionally biased region" description="Polar residues" evidence="5">
    <location>
        <begin position="420"/>
        <end position="430"/>
    </location>
</feature>
<reference evidence="7" key="1">
    <citation type="submission" date="2020-07" db="EMBL/GenBank/DDBJ databases">
        <title>The High-quality genome of the commercially important snow crab, Chionoecetes opilio.</title>
        <authorList>
            <person name="Jeong J.-H."/>
            <person name="Ryu S."/>
        </authorList>
    </citation>
    <scope>NUCLEOTIDE SEQUENCE</scope>
    <source>
        <strain evidence="7">MADBK_172401_WGS</strain>
        <tissue evidence="7">Digestive gland</tissue>
    </source>
</reference>
<evidence type="ECO:0000256" key="2">
    <source>
        <dbReference type="ARBA" id="ARBA00022801"/>
    </source>
</evidence>
<evidence type="ECO:0000256" key="3">
    <source>
        <dbReference type="PIRSR" id="PIRSR600407-1"/>
    </source>
</evidence>
<dbReference type="AlphaFoldDB" id="A0A8J4YP57"/>
<feature type="transmembrane region" description="Helical" evidence="6">
    <location>
        <begin position="152"/>
        <end position="175"/>
    </location>
</feature>
<dbReference type="EMBL" id="JACEEZ010004073">
    <property type="protein sequence ID" value="KAG0726696.1"/>
    <property type="molecule type" value="Genomic_DNA"/>
</dbReference>
<keyword evidence="6" id="KW-0472">Membrane</keyword>
<evidence type="ECO:0000256" key="5">
    <source>
        <dbReference type="SAM" id="MobiDB-lite"/>
    </source>
</evidence>
<dbReference type="GO" id="GO:0016787">
    <property type="term" value="F:hydrolase activity"/>
    <property type="evidence" value="ECO:0007669"/>
    <property type="project" value="UniProtKB-KW"/>
</dbReference>
<dbReference type="OrthoDB" id="6381425at2759"/>
<dbReference type="GO" id="GO:0005524">
    <property type="term" value="F:ATP binding"/>
    <property type="evidence" value="ECO:0007669"/>
    <property type="project" value="UniProtKB-KW"/>
</dbReference>
<feature type="binding site" evidence="4">
    <location>
        <begin position="110"/>
        <end position="114"/>
    </location>
    <ligand>
        <name>ATP</name>
        <dbReference type="ChEBI" id="CHEBI:30616"/>
    </ligand>
</feature>
<keyword evidence="2" id="KW-0378">Hydrolase</keyword>
<keyword evidence="4" id="KW-0547">Nucleotide-binding</keyword>
<keyword evidence="4" id="KW-0067">ATP-binding</keyword>
<evidence type="ECO:0000313" key="8">
    <source>
        <dbReference type="Proteomes" id="UP000770661"/>
    </source>
</evidence>
<protein>
    <submittedName>
        <fullName evidence="7">Ectonucleoside triphosphate diphosphohydrolase 5</fullName>
    </submittedName>
</protein>
<name>A0A8J4YP57_CHIOP</name>
<proteinExistence type="inferred from homology"/>
<dbReference type="PANTHER" id="PTHR11782">
    <property type="entry name" value="ADENOSINE/GUANOSINE DIPHOSPHATASE"/>
    <property type="match status" value="1"/>
</dbReference>
<feature type="active site" description="Proton acceptor" evidence="3">
    <location>
        <position position="73"/>
    </location>
</feature>
<evidence type="ECO:0000313" key="7">
    <source>
        <dbReference type="EMBL" id="KAG0726696.1"/>
    </source>
</evidence>
<keyword evidence="6" id="KW-0812">Transmembrane</keyword>
<sequence>MRWLLLPLLRRARSVVPEPYLPYTPLLLRATPSLRRLPRPYASRLIYRARKIVSRTSFLVKREEVTIMAGHDEAADLWLAANFLTGKCLKGSCRLYQNDSLPMATANLGGGTLQVTIPLPGQPEHITRAINQRRKGGGGEVICRRLRHRRHIAYVITIVGVVVIVVVIIIVVVIVTKGRRMAEEGDQPKRRRRSVSKLAWETKAKVKAKRQNLLVALSQRCGRTGAGLLRSCGEPEIKCQPGEGGTSQAEMGHGKCDHLNLGGNQSSLAEQESPAGKDLIPKRYLQQNGDTALVRVTDGRGREGGGYQRRRRELRNLPETPNITYRCSPSHKYWLFASSMPMGLYPLRVKILQSGNITRAVPTSEDDSRPRRPTSETAPTTQSPPISVTQHHRSDIPPEEEYIGIDEVEDSSQYPGKLFTPSTIPQTHPTTAVPPSLPSTTQQPPPPPRPPYTTVRVTNKWVEETLAKVKTVVDSILKSIGSARSKNDNNASGSNDAPASKQTISSVTDLLFTVPNERVIRPAQNSKVQSEIKSTEKLIRTSLEGLLFRVPPGGPSSTIKQSQEVKSRFRASGGDVVTPTTTTASPDATTPHPEVTSPEDPPTGVDVKTIVTESEPAHRRSHERGKKIPGAEAPHDTNNQRLNATENGSREPESAEEEEEEEEGDLILRTACLPVGSIGRFKVEGVTYLVTGIGAGPGAEDCRREVTNVVNRHIRLPALNHTTLLATTAFYFVAASANLIEPEMTYGFVRVEQFRLAANIMCAKEPRLLPDPLACLDYQYIAALLTQGLHLSDDSEVLSPPIGRQLYTLCVHLLDVRDSGRENVPHPGDAAHKGALVLAGTERGTSTASPLVCDKIQGFRVSWALGAALDYLQNH</sequence>
<feature type="compositionally biased region" description="Acidic residues" evidence="5">
    <location>
        <begin position="654"/>
        <end position="665"/>
    </location>
</feature>
<organism evidence="7 8">
    <name type="scientific">Chionoecetes opilio</name>
    <name type="common">Atlantic snow crab</name>
    <name type="synonym">Cancer opilio</name>
    <dbReference type="NCBI Taxonomy" id="41210"/>
    <lineage>
        <taxon>Eukaryota</taxon>
        <taxon>Metazoa</taxon>
        <taxon>Ecdysozoa</taxon>
        <taxon>Arthropoda</taxon>
        <taxon>Crustacea</taxon>
        <taxon>Multicrustacea</taxon>
        <taxon>Malacostraca</taxon>
        <taxon>Eumalacostraca</taxon>
        <taxon>Eucarida</taxon>
        <taxon>Decapoda</taxon>
        <taxon>Pleocyemata</taxon>
        <taxon>Brachyura</taxon>
        <taxon>Eubrachyura</taxon>
        <taxon>Majoidea</taxon>
        <taxon>Majidae</taxon>
        <taxon>Chionoecetes</taxon>
    </lineage>
</organism>
<feature type="region of interest" description="Disordered" evidence="5">
    <location>
        <begin position="412"/>
        <end position="452"/>
    </location>
</feature>
<feature type="region of interest" description="Disordered" evidence="5">
    <location>
        <begin position="290"/>
        <end position="315"/>
    </location>
</feature>
<dbReference type="Pfam" id="PF01150">
    <property type="entry name" value="GDA1_CD39"/>
    <property type="match status" value="1"/>
</dbReference>
<keyword evidence="6" id="KW-1133">Transmembrane helix</keyword>
<feature type="compositionally biased region" description="Polar residues" evidence="5">
    <location>
        <begin position="375"/>
        <end position="389"/>
    </location>
</feature>
<feature type="compositionally biased region" description="Polar residues" evidence="5">
    <location>
        <begin position="636"/>
        <end position="647"/>
    </location>
</feature>
<accession>A0A8J4YP57</accession>
<feature type="region of interest" description="Disordered" evidence="5">
    <location>
        <begin position="549"/>
        <end position="666"/>
    </location>
</feature>
<feature type="compositionally biased region" description="Low complexity" evidence="5">
    <location>
        <begin position="572"/>
        <end position="590"/>
    </location>
</feature>
<feature type="region of interest" description="Disordered" evidence="5">
    <location>
        <begin position="359"/>
        <end position="396"/>
    </location>
</feature>
<gene>
    <name evidence="7" type="primary">ENTPD5_2</name>
    <name evidence="7" type="ORF">GWK47_036054</name>
</gene>
<dbReference type="Proteomes" id="UP000770661">
    <property type="component" value="Unassembled WGS sequence"/>
</dbReference>
<evidence type="ECO:0000256" key="1">
    <source>
        <dbReference type="ARBA" id="ARBA00009283"/>
    </source>
</evidence>
<feature type="region of interest" description="Disordered" evidence="5">
    <location>
        <begin position="483"/>
        <end position="502"/>
    </location>
</feature>